<dbReference type="SUPFAM" id="SSF69075">
    <property type="entry name" value="Glutamyl tRNA-reductase dimerization domain"/>
    <property type="match status" value="1"/>
</dbReference>
<organism evidence="17 18">
    <name type="scientific">Tenacibaculum holothuriorum</name>
    <dbReference type="NCBI Taxonomy" id="1635173"/>
    <lineage>
        <taxon>Bacteria</taxon>
        <taxon>Pseudomonadati</taxon>
        <taxon>Bacteroidota</taxon>
        <taxon>Flavobacteriia</taxon>
        <taxon>Flavobacteriales</taxon>
        <taxon>Flavobacteriaceae</taxon>
        <taxon>Tenacibaculum</taxon>
    </lineage>
</organism>
<evidence type="ECO:0000256" key="13">
    <source>
        <dbReference type="RuleBase" id="RU000584"/>
    </source>
</evidence>
<evidence type="ECO:0000256" key="6">
    <source>
        <dbReference type="ARBA" id="ARBA00023244"/>
    </source>
</evidence>
<dbReference type="SUPFAM" id="SSF69742">
    <property type="entry name" value="Glutamyl tRNA-reductase catalytic, N-terminal domain"/>
    <property type="match status" value="1"/>
</dbReference>
<dbReference type="PIRSF" id="PIRSF000445">
    <property type="entry name" value="4pyrrol_synth_GluRdtase"/>
    <property type="match status" value="1"/>
</dbReference>
<evidence type="ECO:0000256" key="8">
    <source>
        <dbReference type="HAMAP-Rule" id="MF_00087"/>
    </source>
</evidence>
<evidence type="ECO:0000256" key="3">
    <source>
        <dbReference type="ARBA" id="ARBA00012970"/>
    </source>
</evidence>
<protein>
    <recommendedName>
        <fullName evidence="3 8">Glutamyl-tRNA reductase</fullName>
        <shortName evidence="8">GluTR</shortName>
        <ecNumber evidence="3 8">1.2.1.70</ecNumber>
    </recommendedName>
</protein>
<evidence type="ECO:0000256" key="1">
    <source>
        <dbReference type="ARBA" id="ARBA00005059"/>
    </source>
</evidence>
<feature type="domain" description="Tetrapyrrole biosynthesis glutamyl-tRNA reductase dimerisation" evidence="14">
    <location>
        <begin position="319"/>
        <end position="411"/>
    </location>
</feature>
<feature type="binding site" evidence="8 10">
    <location>
        <begin position="55"/>
        <end position="58"/>
    </location>
    <ligand>
        <name>substrate</name>
    </ligand>
</feature>
<evidence type="ECO:0000256" key="5">
    <source>
        <dbReference type="ARBA" id="ARBA00023002"/>
    </source>
</evidence>
<evidence type="ECO:0000256" key="9">
    <source>
        <dbReference type="PIRSR" id="PIRSR000445-1"/>
    </source>
</evidence>
<feature type="active site" description="Nucleophile" evidence="8 9">
    <location>
        <position position="56"/>
    </location>
</feature>
<dbReference type="InterPro" id="IPR015896">
    <property type="entry name" value="4pyrrol_synth_GluRdtase_dimer"/>
</dbReference>
<dbReference type="GO" id="GO:0008883">
    <property type="term" value="F:glutamyl-tRNA reductase activity"/>
    <property type="evidence" value="ECO:0007669"/>
    <property type="project" value="UniProtKB-UniRule"/>
</dbReference>
<dbReference type="FunCoup" id="A0A1Y2PCQ0">
    <property type="interactions" value="350"/>
</dbReference>
<feature type="binding site" evidence="8 10">
    <location>
        <position position="111"/>
    </location>
    <ligand>
        <name>substrate</name>
    </ligand>
</feature>
<keyword evidence="18" id="KW-1185">Reference proteome</keyword>
<evidence type="ECO:0000256" key="2">
    <source>
        <dbReference type="ARBA" id="ARBA00005916"/>
    </source>
</evidence>
<evidence type="ECO:0000256" key="10">
    <source>
        <dbReference type="PIRSR" id="PIRSR000445-2"/>
    </source>
</evidence>
<dbReference type="RefSeq" id="WP_086029959.1">
    <property type="nucleotide sequence ID" value="NZ_LAPZ01000003.1"/>
</dbReference>
<sequence length="422" mass="47547">MYTENRPTKFYNIGVSYVKADAQTRGKFSLSKENQIALLEEAKSIGLGELFVLSTCNRTEITGFAEHPFQLIGLLCKHSNGTVEEFAKVSYVNKTQDAIQHLFRMGTGLDSQILGDYEIVGQLRQAFKLAKEVGTTNGYLERLLNSVMKASKRVKNETKLSSGTTSVSYAAVQYLIDNLPEYNSKNILVFGLGKMGKHTCLNLAEYTQNKTVSLINRTEDKVNEFVDENPIIRKAKYENLNKEIANTDVLIVSTGASLPTIRKEHILTSKKLLILDLSMPANVSSEVEELENVQLVNVDELSKITDETLAVREQEIPVAEAIIEEHKAEFNEWLNHRRFVPAINALKQSLQTIQQDEINFQKKKINNFDEAQAEAITSRIIQKITTQFVKHLKDEKTSVNQSIEVMSKVFGTTLESINAEDY</sequence>
<comment type="domain">
    <text evidence="8">Possesses an unusual extended V-shaped dimeric structure with each monomer consisting of three distinct domains arranged along a curved 'spinal' alpha-helix. The N-terminal catalytic domain specifically recognizes the glutamate moiety of the substrate. The second domain is the NADPH-binding domain, and the third C-terminal domain is responsible for dimerization.</text>
</comment>
<dbReference type="OrthoDB" id="110209at2"/>
<comment type="caution">
    <text evidence="17">The sequence shown here is derived from an EMBL/GenBank/DDBJ whole genome shotgun (WGS) entry which is preliminary data.</text>
</comment>
<dbReference type="Pfam" id="PF01488">
    <property type="entry name" value="Shikimate_DH"/>
    <property type="match status" value="1"/>
</dbReference>
<dbReference type="NCBIfam" id="TIGR01035">
    <property type="entry name" value="hemA"/>
    <property type="match status" value="1"/>
</dbReference>
<dbReference type="InterPro" id="IPR006151">
    <property type="entry name" value="Shikm_DH/Glu-tRNA_Rdtase"/>
</dbReference>
<keyword evidence="6 8" id="KW-0627">Porphyrin biosynthesis</keyword>
<dbReference type="UniPathway" id="UPA00251">
    <property type="reaction ID" value="UER00316"/>
</dbReference>
<gene>
    <name evidence="8" type="primary">hemA</name>
    <name evidence="17" type="ORF">WH52_05545</name>
</gene>
<evidence type="ECO:0000259" key="15">
    <source>
        <dbReference type="Pfam" id="PF01488"/>
    </source>
</evidence>
<evidence type="ECO:0000259" key="14">
    <source>
        <dbReference type="Pfam" id="PF00745"/>
    </source>
</evidence>
<comment type="similarity">
    <text evidence="2 8 13">Belongs to the glutamyl-tRNA reductase family.</text>
</comment>
<dbReference type="InterPro" id="IPR000343">
    <property type="entry name" value="4pyrrol_synth_GluRdtase"/>
</dbReference>
<evidence type="ECO:0000259" key="16">
    <source>
        <dbReference type="Pfam" id="PF05201"/>
    </source>
</evidence>
<dbReference type="InterPro" id="IPR018214">
    <property type="entry name" value="GluRdtase_CS"/>
</dbReference>
<keyword evidence="4 8" id="KW-0521">NADP</keyword>
<evidence type="ECO:0000313" key="17">
    <source>
        <dbReference type="EMBL" id="OSY88243.1"/>
    </source>
</evidence>
<dbReference type="InterPro" id="IPR036343">
    <property type="entry name" value="GluRdtase_N_sf"/>
</dbReference>
<dbReference type="SUPFAM" id="SSF51735">
    <property type="entry name" value="NAD(P)-binding Rossmann-fold domains"/>
    <property type="match status" value="1"/>
</dbReference>
<comment type="miscellaneous">
    <text evidence="8">During catalysis, the active site Cys acts as a nucleophile attacking the alpha-carbonyl group of tRNA-bound glutamate with the formation of a thioester intermediate between enzyme and glutamate, and the concomitant release of tRNA(Glu). The thioester intermediate is finally reduced by direct hydride transfer from NADPH, to form the product GSA.</text>
</comment>
<dbReference type="HAMAP" id="MF_00087">
    <property type="entry name" value="Glu_tRNA_reductase"/>
    <property type="match status" value="1"/>
</dbReference>
<dbReference type="Pfam" id="PF05201">
    <property type="entry name" value="GlutR_N"/>
    <property type="match status" value="1"/>
</dbReference>
<dbReference type="EMBL" id="LAPZ01000003">
    <property type="protein sequence ID" value="OSY88243.1"/>
    <property type="molecule type" value="Genomic_DNA"/>
</dbReference>
<proteinExistence type="inferred from homology"/>
<dbReference type="InterPro" id="IPR036453">
    <property type="entry name" value="GluRdtase_dimer_dom_sf"/>
</dbReference>
<name>A0A1Y2PCQ0_9FLAO</name>
<feature type="domain" description="Quinate/shikimate 5-dehydrogenase/glutamyl-tRNA reductase" evidence="15">
    <location>
        <begin position="179"/>
        <end position="304"/>
    </location>
</feature>
<dbReference type="GO" id="GO:0050661">
    <property type="term" value="F:NADP binding"/>
    <property type="evidence" value="ECO:0007669"/>
    <property type="project" value="InterPro"/>
</dbReference>
<feature type="site" description="Important for activity" evidence="8 12">
    <location>
        <position position="101"/>
    </location>
</feature>
<dbReference type="PANTHER" id="PTHR43013">
    <property type="entry name" value="GLUTAMYL-TRNA REDUCTASE"/>
    <property type="match status" value="1"/>
</dbReference>
<comment type="catalytic activity">
    <reaction evidence="7 8 13">
        <text>(S)-4-amino-5-oxopentanoate + tRNA(Glu) + NADP(+) = L-glutamyl-tRNA(Glu) + NADPH + H(+)</text>
        <dbReference type="Rhea" id="RHEA:12344"/>
        <dbReference type="Rhea" id="RHEA-COMP:9663"/>
        <dbReference type="Rhea" id="RHEA-COMP:9680"/>
        <dbReference type="ChEBI" id="CHEBI:15378"/>
        <dbReference type="ChEBI" id="CHEBI:57501"/>
        <dbReference type="ChEBI" id="CHEBI:57783"/>
        <dbReference type="ChEBI" id="CHEBI:58349"/>
        <dbReference type="ChEBI" id="CHEBI:78442"/>
        <dbReference type="ChEBI" id="CHEBI:78520"/>
        <dbReference type="EC" id="1.2.1.70"/>
    </reaction>
</comment>
<accession>A0A1Y2PCQ0</accession>
<dbReference type="FunFam" id="3.30.460.30:FF:000001">
    <property type="entry name" value="Glutamyl-tRNA reductase"/>
    <property type="match status" value="1"/>
</dbReference>
<dbReference type="EC" id="1.2.1.70" evidence="3 8"/>
<dbReference type="PROSITE" id="PS00747">
    <property type="entry name" value="GLUTR"/>
    <property type="match status" value="1"/>
</dbReference>
<dbReference type="Gene3D" id="3.30.460.30">
    <property type="entry name" value="Glutamyl-tRNA reductase, N-terminal domain"/>
    <property type="match status" value="1"/>
</dbReference>
<dbReference type="InParanoid" id="A0A1Y2PCQ0"/>
<dbReference type="AlphaFoldDB" id="A0A1Y2PCQ0"/>
<dbReference type="GO" id="GO:0019353">
    <property type="term" value="P:protoporphyrinogen IX biosynthetic process from glutamate"/>
    <property type="evidence" value="ECO:0007669"/>
    <property type="project" value="TreeGrafter"/>
</dbReference>
<evidence type="ECO:0000256" key="4">
    <source>
        <dbReference type="ARBA" id="ARBA00022857"/>
    </source>
</evidence>
<keyword evidence="5 8" id="KW-0560">Oxidoreductase</keyword>
<evidence type="ECO:0000256" key="7">
    <source>
        <dbReference type="ARBA" id="ARBA00047464"/>
    </source>
</evidence>
<feature type="domain" description="Glutamyl-tRNA reductase N-terminal" evidence="16">
    <location>
        <begin position="13"/>
        <end position="158"/>
    </location>
</feature>
<dbReference type="PANTHER" id="PTHR43013:SF1">
    <property type="entry name" value="GLUTAMYL-TRNA REDUCTASE"/>
    <property type="match status" value="1"/>
</dbReference>
<feature type="binding site" evidence="8 11">
    <location>
        <begin position="191"/>
        <end position="196"/>
    </location>
    <ligand>
        <name>NADP(+)</name>
        <dbReference type="ChEBI" id="CHEBI:58349"/>
    </ligand>
</feature>
<dbReference type="Pfam" id="PF00745">
    <property type="entry name" value="GlutR_dimer"/>
    <property type="match status" value="1"/>
</dbReference>
<dbReference type="Gene3D" id="3.40.50.720">
    <property type="entry name" value="NAD(P)-binding Rossmann-like Domain"/>
    <property type="match status" value="1"/>
</dbReference>
<evidence type="ECO:0000313" key="18">
    <source>
        <dbReference type="Proteomes" id="UP000194221"/>
    </source>
</evidence>
<feature type="binding site" evidence="8 10">
    <location>
        <begin position="116"/>
        <end position="118"/>
    </location>
    <ligand>
        <name>substrate</name>
    </ligand>
</feature>
<dbReference type="InterPro" id="IPR015895">
    <property type="entry name" value="4pyrrol_synth_GluRdtase_N"/>
</dbReference>
<dbReference type="Proteomes" id="UP000194221">
    <property type="component" value="Unassembled WGS sequence"/>
</dbReference>
<reference evidence="17 18" key="1">
    <citation type="submission" date="2015-03" db="EMBL/GenBank/DDBJ databases">
        <title>Genome sequence of Tenacibaculum sp. S2-2, isolated from intestinal microbiota of sea cucumber, Apostichopus japonicas.</title>
        <authorList>
            <person name="Shao Z."/>
            <person name="Wang L."/>
            <person name="Li X."/>
        </authorList>
    </citation>
    <scope>NUCLEOTIDE SEQUENCE [LARGE SCALE GENOMIC DNA]</scope>
    <source>
        <strain evidence="17 18">S2-2</strain>
    </source>
</reference>
<comment type="function">
    <text evidence="8">Catalyzes the NADPH-dependent reduction of glutamyl-tRNA(Glu) to glutamate 1-semialdehyde (GSA).</text>
</comment>
<feature type="binding site" evidence="8 10">
    <location>
        <position position="122"/>
    </location>
    <ligand>
        <name>substrate</name>
    </ligand>
</feature>
<dbReference type="InterPro" id="IPR036291">
    <property type="entry name" value="NAD(P)-bd_dom_sf"/>
</dbReference>
<dbReference type="STRING" id="1635173.WH52_05545"/>
<comment type="subunit">
    <text evidence="8">Homodimer.</text>
</comment>
<evidence type="ECO:0000256" key="11">
    <source>
        <dbReference type="PIRSR" id="PIRSR000445-3"/>
    </source>
</evidence>
<comment type="pathway">
    <text evidence="1 8 13">Porphyrin-containing compound metabolism; protoporphyrin-IX biosynthesis; 5-aminolevulinate from L-glutamyl-tRNA(Glu): step 1/2.</text>
</comment>
<evidence type="ECO:0000256" key="12">
    <source>
        <dbReference type="PIRSR" id="PIRSR000445-4"/>
    </source>
</evidence>